<feature type="transmembrane region" description="Helical" evidence="7">
    <location>
        <begin position="40"/>
        <end position="58"/>
    </location>
</feature>
<feature type="transmembrane region" description="Helical" evidence="7">
    <location>
        <begin position="225"/>
        <end position="244"/>
    </location>
</feature>
<reference evidence="8" key="1">
    <citation type="journal article" date="2020" name="Stud. Mycol.">
        <title>101 Dothideomycetes genomes: a test case for predicting lifestyles and emergence of pathogens.</title>
        <authorList>
            <person name="Haridas S."/>
            <person name="Albert R."/>
            <person name="Binder M."/>
            <person name="Bloem J."/>
            <person name="Labutti K."/>
            <person name="Salamov A."/>
            <person name="Andreopoulos B."/>
            <person name="Baker S."/>
            <person name="Barry K."/>
            <person name="Bills G."/>
            <person name="Bluhm B."/>
            <person name="Cannon C."/>
            <person name="Castanera R."/>
            <person name="Culley D."/>
            <person name="Daum C."/>
            <person name="Ezra D."/>
            <person name="Gonzalez J."/>
            <person name="Henrissat B."/>
            <person name="Kuo A."/>
            <person name="Liang C."/>
            <person name="Lipzen A."/>
            <person name="Lutzoni F."/>
            <person name="Magnuson J."/>
            <person name="Mondo S."/>
            <person name="Nolan M."/>
            <person name="Ohm R."/>
            <person name="Pangilinan J."/>
            <person name="Park H.-J."/>
            <person name="Ramirez L."/>
            <person name="Alfaro M."/>
            <person name="Sun H."/>
            <person name="Tritt A."/>
            <person name="Yoshinaga Y."/>
            <person name="Zwiers L.-H."/>
            <person name="Turgeon B."/>
            <person name="Goodwin S."/>
            <person name="Spatafora J."/>
            <person name="Crous P."/>
            <person name="Grigoriev I."/>
        </authorList>
    </citation>
    <scope>NUCLEOTIDE SEQUENCE</scope>
    <source>
        <strain evidence="8">CBS 113389</strain>
    </source>
</reference>
<name>A0A6A6PRV8_9PEZI</name>
<feature type="transmembrane region" description="Helical" evidence="7">
    <location>
        <begin position="132"/>
        <end position="151"/>
    </location>
</feature>
<proteinExistence type="inferred from homology"/>
<evidence type="ECO:0000256" key="7">
    <source>
        <dbReference type="RuleBase" id="RU367097"/>
    </source>
</evidence>
<keyword evidence="7" id="KW-0256">Endoplasmic reticulum</keyword>
<protein>
    <recommendedName>
        <fullName evidence="7">GDP-mannose transporter</fullName>
        <shortName evidence="7">GMT</shortName>
    </recommendedName>
</protein>
<evidence type="ECO:0000256" key="6">
    <source>
        <dbReference type="ARBA" id="ARBA00023136"/>
    </source>
</evidence>
<dbReference type="AlphaFoldDB" id="A0A6A6PRV8"/>
<dbReference type="OrthoDB" id="5547497at2759"/>
<evidence type="ECO:0000256" key="1">
    <source>
        <dbReference type="ARBA" id="ARBA00003420"/>
    </source>
</evidence>
<feature type="transmembrane region" description="Helical" evidence="7">
    <location>
        <begin position="158"/>
        <end position="177"/>
    </location>
</feature>
<keyword evidence="5 7" id="KW-1133">Transmembrane helix</keyword>
<feature type="transmembrane region" description="Helical" evidence="7">
    <location>
        <begin position="311"/>
        <end position="329"/>
    </location>
</feature>
<comment type="similarity">
    <text evidence="2 7">Belongs to the TPT transporter family. SLC35D subfamily.</text>
</comment>
<evidence type="ECO:0000313" key="8">
    <source>
        <dbReference type="EMBL" id="KAF2482625.1"/>
    </source>
</evidence>
<dbReference type="Proteomes" id="UP000799767">
    <property type="component" value="Unassembled WGS sequence"/>
</dbReference>
<evidence type="ECO:0000313" key="9">
    <source>
        <dbReference type="Proteomes" id="UP000799767"/>
    </source>
</evidence>
<dbReference type="InterPro" id="IPR050186">
    <property type="entry name" value="TPT_transporter"/>
</dbReference>
<dbReference type="GeneID" id="54472228"/>
<keyword evidence="7" id="KW-0968">Cytoplasmic vesicle</keyword>
<dbReference type="PANTHER" id="PTHR11132">
    <property type="entry name" value="SOLUTE CARRIER FAMILY 35"/>
    <property type="match status" value="1"/>
</dbReference>
<dbReference type="GO" id="GO:0005789">
    <property type="term" value="C:endoplasmic reticulum membrane"/>
    <property type="evidence" value="ECO:0007669"/>
    <property type="project" value="UniProtKB-SubCell"/>
</dbReference>
<dbReference type="EMBL" id="MU001636">
    <property type="protein sequence ID" value="KAF2482625.1"/>
    <property type="molecule type" value="Genomic_DNA"/>
</dbReference>
<keyword evidence="7" id="KW-0333">Golgi apparatus</keyword>
<keyword evidence="6 7" id="KW-0472">Membrane</keyword>
<accession>A0A6A6PRV8</accession>
<evidence type="ECO:0000256" key="4">
    <source>
        <dbReference type="ARBA" id="ARBA00022692"/>
    </source>
</evidence>
<evidence type="ECO:0000256" key="5">
    <source>
        <dbReference type="ARBA" id="ARBA00022989"/>
    </source>
</evidence>
<evidence type="ECO:0000256" key="3">
    <source>
        <dbReference type="ARBA" id="ARBA00011182"/>
    </source>
</evidence>
<sequence length="330" mass="36205">MPSSDDREKGQHAKDEEQGFLSKEFAVQDSPKGDRFSYKFWIATTINTLSTVSIIFVNKRIFETESLRHAQVTFAAFHFIVTSALLYILSRPAISLFQAKRVSLIQIIPLALAMIFNVVLQNASLAYSTIQFYQIVRTLLTPCVAMLNYALHRITISARIALTLVPICLGVAVVSYFDTLADGVDDAKRTTMLGAAFAFSGVLAGAVYTLWIVKYHKALECSSQQLLLNQAPVSVLLMMFIIPFSDNNTGWLEVTTPTWILICLSGILACILNVSQFVVIDEGGALSSTIVGHFKSCCIILLGWVYSGKSLTDYSVFGVALAIGGIISYV</sequence>
<feature type="transmembrane region" description="Helical" evidence="7">
    <location>
        <begin position="256"/>
        <end position="274"/>
    </location>
</feature>
<gene>
    <name evidence="8" type="ORF">BDY17DRAFT_252134</name>
</gene>
<dbReference type="GO" id="GO:0000139">
    <property type="term" value="C:Golgi membrane"/>
    <property type="evidence" value="ECO:0007669"/>
    <property type="project" value="UniProtKB-SubCell"/>
</dbReference>
<keyword evidence="4 7" id="KW-0812">Transmembrane</keyword>
<keyword evidence="9" id="KW-1185">Reference proteome</keyword>
<comment type="subunit">
    <text evidence="3 7">Homooligomer.</text>
</comment>
<feature type="transmembrane region" description="Helical" evidence="7">
    <location>
        <begin position="192"/>
        <end position="213"/>
    </location>
</feature>
<keyword evidence="7" id="KW-0762">Sugar transport</keyword>
<evidence type="ECO:0000256" key="2">
    <source>
        <dbReference type="ARBA" id="ARBA00010425"/>
    </source>
</evidence>
<comment type="function">
    <text evidence="1 7">Involved in the import of GDP-mannose from the cytoplasm into the Golgi lumen.</text>
</comment>
<comment type="subcellular location">
    <subcellularLocation>
        <location evidence="7">Golgi apparatus membrane</location>
        <topology evidence="7">Multi-pass membrane protein</topology>
    </subcellularLocation>
    <subcellularLocation>
        <location evidence="7">Cytoplasmic vesicle membrane</location>
        <topology evidence="7">Multi-pass membrane protein</topology>
    </subcellularLocation>
    <subcellularLocation>
        <location evidence="7">Endoplasmic reticulum membrane</location>
        <topology evidence="7">Multi-pass membrane protein</topology>
    </subcellularLocation>
</comment>
<dbReference type="GO" id="GO:0030659">
    <property type="term" value="C:cytoplasmic vesicle membrane"/>
    <property type="evidence" value="ECO:0007669"/>
    <property type="project" value="UniProtKB-SubCell"/>
</dbReference>
<organism evidence="8 9">
    <name type="scientific">Neohortaea acidophila</name>
    <dbReference type="NCBI Taxonomy" id="245834"/>
    <lineage>
        <taxon>Eukaryota</taxon>
        <taxon>Fungi</taxon>
        <taxon>Dikarya</taxon>
        <taxon>Ascomycota</taxon>
        <taxon>Pezizomycotina</taxon>
        <taxon>Dothideomycetes</taxon>
        <taxon>Dothideomycetidae</taxon>
        <taxon>Mycosphaerellales</taxon>
        <taxon>Teratosphaeriaceae</taxon>
        <taxon>Neohortaea</taxon>
    </lineage>
</organism>
<feature type="transmembrane region" description="Helical" evidence="7">
    <location>
        <begin position="102"/>
        <end position="120"/>
    </location>
</feature>
<feature type="transmembrane region" description="Helical" evidence="7">
    <location>
        <begin position="286"/>
        <end position="305"/>
    </location>
</feature>
<dbReference type="RefSeq" id="XP_033589195.1">
    <property type="nucleotide sequence ID" value="XM_033731226.1"/>
</dbReference>
<feature type="transmembrane region" description="Helical" evidence="7">
    <location>
        <begin position="70"/>
        <end position="90"/>
    </location>
</feature>
<keyword evidence="7" id="KW-0813">Transport</keyword>